<dbReference type="AlphaFoldDB" id="A0A4R4ZVQ7"/>
<dbReference type="OrthoDB" id="3191171at2"/>
<dbReference type="PANTHER" id="PTHR30204:SF89">
    <property type="entry name" value="HTH MERR-TYPE DOMAIN-CONTAINING PROTEIN"/>
    <property type="match status" value="1"/>
</dbReference>
<evidence type="ECO:0000313" key="5">
    <source>
        <dbReference type="Proteomes" id="UP000295578"/>
    </source>
</evidence>
<feature type="region of interest" description="Disordered" evidence="2">
    <location>
        <begin position="85"/>
        <end position="138"/>
    </location>
</feature>
<proteinExistence type="predicted"/>
<keyword evidence="1" id="KW-0238">DNA-binding</keyword>
<dbReference type="SUPFAM" id="SSF46955">
    <property type="entry name" value="Putative DNA-binding domain"/>
    <property type="match status" value="1"/>
</dbReference>
<name>A0A4R4ZVQ7_9ACTN</name>
<dbReference type="SMART" id="SM00422">
    <property type="entry name" value="HTH_MERR"/>
    <property type="match status" value="1"/>
</dbReference>
<sequence>MGGALNAEPARSLMTIGDVLGLLRPEFPDITISKIRFLESEGLVEPQRSPSGYRKFCGADVERLRLVLTAQRDHYLPLRVIRQHLEARDRGENVPPLGAPRPAARPRGGAAAGGWPSPGSRRRTGPGRGPARPATPAP</sequence>
<protein>
    <submittedName>
        <fullName evidence="4">MerR family transcriptional regulator</fullName>
    </submittedName>
</protein>
<feature type="compositionally biased region" description="Low complexity" evidence="2">
    <location>
        <begin position="100"/>
        <end position="119"/>
    </location>
</feature>
<feature type="non-terminal residue" evidence="4">
    <location>
        <position position="138"/>
    </location>
</feature>
<dbReference type="GO" id="GO:0003677">
    <property type="term" value="F:DNA binding"/>
    <property type="evidence" value="ECO:0007669"/>
    <property type="project" value="UniProtKB-KW"/>
</dbReference>
<evidence type="ECO:0000256" key="2">
    <source>
        <dbReference type="SAM" id="MobiDB-lite"/>
    </source>
</evidence>
<evidence type="ECO:0000313" key="4">
    <source>
        <dbReference type="EMBL" id="TDD62456.1"/>
    </source>
</evidence>
<dbReference type="Pfam" id="PF13411">
    <property type="entry name" value="MerR_1"/>
    <property type="match status" value="1"/>
</dbReference>
<dbReference type="GO" id="GO:0003700">
    <property type="term" value="F:DNA-binding transcription factor activity"/>
    <property type="evidence" value="ECO:0007669"/>
    <property type="project" value="InterPro"/>
</dbReference>
<feature type="domain" description="HTH merR-type" evidence="3">
    <location>
        <begin position="29"/>
        <end position="87"/>
    </location>
</feature>
<evidence type="ECO:0000259" key="3">
    <source>
        <dbReference type="PROSITE" id="PS50937"/>
    </source>
</evidence>
<dbReference type="CDD" id="cd00592">
    <property type="entry name" value="HTH_MerR-like"/>
    <property type="match status" value="1"/>
</dbReference>
<dbReference type="PROSITE" id="PS50937">
    <property type="entry name" value="HTH_MERR_2"/>
    <property type="match status" value="1"/>
</dbReference>
<evidence type="ECO:0000256" key="1">
    <source>
        <dbReference type="ARBA" id="ARBA00023125"/>
    </source>
</evidence>
<dbReference type="Gene3D" id="1.10.1660.10">
    <property type="match status" value="1"/>
</dbReference>
<keyword evidence="5" id="KW-1185">Reference proteome</keyword>
<dbReference type="InterPro" id="IPR047057">
    <property type="entry name" value="MerR_fam"/>
</dbReference>
<dbReference type="Proteomes" id="UP000295578">
    <property type="component" value="Unassembled WGS sequence"/>
</dbReference>
<organism evidence="4 5">
    <name type="scientific">Actinomadura darangshiensis</name>
    <dbReference type="NCBI Taxonomy" id="705336"/>
    <lineage>
        <taxon>Bacteria</taxon>
        <taxon>Bacillati</taxon>
        <taxon>Actinomycetota</taxon>
        <taxon>Actinomycetes</taxon>
        <taxon>Streptosporangiales</taxon>
        <taxon>Thermomonosporaceae</taxon>
        <taxon>Actinomadura</taxon>
    </lineage>
</organism>
<accession>A0A4R4ZVQ7</accession>
<comment type="caution">
    <text evidence="4">The sequence shown here is derived from an EMBL/GenBank/DDBJ whole genome shotgun (WGS) entry which is preliminary data.</text>
</comment>
<dbReference type="InterPro" id="IPR000551">
    <property type="entry name" value="MerR-type_HTH_dom"/>
</dbReference>
<reference evidence="4 5" key="1">
    <citation type="submission" date="2019-03" db="EMBL/GenBank/DDBJ databases">
        <title>Draft genome sequences of novel Actinobacteria.</title>
        <authorList>
            <person name="Sahin N."/>
            <person name="Ay H."/>
            <person name="Saygin H."/>
        </authorList>
    </citation>
    <scope>NUCLEOTIDE SEQUENCE [LARGE SCALE GENOMIC DNA]</scope>
    <source>
        <strain evidence="4 5">DSM 45941</strain>
    </source>
</reference>
<gene>
    <name evidence="4" type="ORF">E1293_44020</name>
</gene>
<dbReference type="PANTHER" id="PTHR30204">
    <property type="entry name" value="REDOX-CYCLING DRUG-SENSING TRANSCRIPTIONAL ACTIVATOR SOXR"/>
    <property type="match status" value="1"/>
</dbReference>
<dbReference type="EMBL" id="SMKY01000442">
    <property type="protein sequence ID" value="TDD62456.1"/>
    <property type="molecule type" value="Genomic_DNA"/>
</dbReference>
<dbReference type="InterPro" id="IPR009061">
    <property type="entry name" value="DNA-bd_dom_put_sf"/>
</dbReference>